<reference evidence="2 3" key="1">
    <citation type="submission" date="2020-08" db="EMBL/GenBank/DDBJ databases">
        <title>Oceanospirillum sp. nov. isolated from marine sediment.</title>
        <authorList>
            <person name="Ji X."/>
        </authorList>
    </citation>
    <scope>NUCLEOTIDE SEQUENCE [LARGE SCALE GENOMIC DNA]</scope>
    <source>
        <strain evidence="2 3">D5</strain>
    </source>
</reference>
<evidence type="ECO:0000313" key="3">
    <source>
        <dbReference type="Proteomes" id="UP000565262"/>
    </source>
</evidence>
<sequence>MKYGIIQSKTIICDPVNYSAEYFRDIITRHGGLPDNVPDLAPVAPVECGPLRILPGVEILTQPPHLQAYQKQLSAWTIDNNQMVREAVWQILPDDQIRQNLKQALADIRKQHETGGITLAGGIQIRTDRESQAQLSGAYNSLKNGLINSTRWKSDTRFITVTLAELQPIAQAVAVHVSQSFSAEKAVSDLIDNAADTDALLAIDLQHEFSQAFNND</sequence>
<dbReference type="InterPro" id="IPR025484">
    <property type="entry name" value="DUF4376"/>
</dbReference>
<dbReference type="EMBL" id="JACJFM010000004">
    <property type="protein sequence ID" value="MBB1485922.1"/>
    <property type="molecule type" value="Genomic_DNA"/>
</dbReference>
<name>A0A839IN35_9GAMM</name>
<organism evidence="2 3">
    <name type="scientific">Oceanospirillum sediminis</name>
    <dbReference type="NCBI Taxonomy" id="2760088"/>
    <lineage>
        <taxon>Bacteria</taxon>
        <taxon>Pseudomonadati</taxon>
        <taxon>Pseudomonadota</taxon>
        <taxon>Gammaproteobacteria</taxon>
        <taxon>Oceanospirillales</taxon>
        <taxon>Oceanospirillaceae</taxon>
        <taxon>Oceanospirillum</taxon>
    </lineage>
</organism>
<gene>
    <name evidence="2" type="ORF">H4O21_04750</name>
</gene>
<evidence type="ECO:0000259" key="1">
    <source>
        <dbReference type="Pfam" id="PF14301"/>
    </source>
</evidence>
<accession>A0A839IN35</accession>
<evidence type="ECO:0000313" key="2">
    <source>
        <dbReference type="EMBL" id="MBB1485922.1"/>
    </source>
</evidence>
<protein>
    <submittedName>
        <fullName evidence="2">DUF4376 domain-containing protein</fullName>
    </submittedName>
</protein>
<dbReference type="RefSeq" id="WP_182807707.1">
    <property type="nucleotide sequence ID" value="NZ_JACJFM010000004.1"/>
</dbReference>
<dbReference type="Pfam" id="PF14301">
    <property type="entry name" value="DUF4376"/>
    <property type="match status" value="1"/>
</dbReference>
<comment type="caution">
    <text evidence="2">The sequence shown here is derived from an EMBL/GenBank/DDBJ whole genome shotgun (WGS) entry which is preliminary data.</text>
</comment>
<dbReference type="Proteomes" id="UP000565262">
    <property type="component" value="Unassembled WGS sequence"/>
</dbReference>
<feature type="domain" description="DUF4376" evidence="1">
    <location>
        <begin position="96"/>
        <end position="199"/>
    </location>
</feature>
<proteinExistence type="predicted"/>
<dbReference type="AlphaFoldDB" id="A0A839IN35"/>
<keyword evidence="3" id="KW-1185">Reference proteome</keyword>